<evidence type="ECO:0000313" key="1">
    <source>
        <dbReference type="EMBL" id="KAF9441085.1"/>
    </source>
</evidence>
<keyword evidence="2" id="KW-1185">Reference proteome</keyword>
<evidence type="ECO:0000313" key="2">
    <source>
        <dbReference type="Proteomes" id="UP000807342"/>
    </source>
</evidence>
<organism evidence="1 2">
    <name type="scientific">Macrolepiota fuliginosa MF-IS2</name>
    <dbReference type="NCBI Taxonomy" id="1400762"/>
    <lineage>
        <taxon>Eukaryota</taxon>
        <taxon>Fungi</taxon>
        <taxon>Dikarya</taxon>
        <taxon>Basidiomycota</taxon>
        <taxon>Agaricomycotina</taxon>
        <taxon>Agaricomycetes</taxon>
        <taxon>Agaricomycetidae</taxon>
        <taxon>Agaricales</taxon>
        <taxon>Agaricineae</taxon>
        <taxon>Agaricaceae</taxon>
        <taxon>Macrolepiota</taxon>
    </lineage>
</organism>
<comment type="caution">
    <text evidence="1">The sequence shown here is derived from an EMBL/GenBank/DDBJ whole genome shotgun (WGS) entry which is preliminary data.</text>
</comment>
<dbReference type="EMBL" id="MU152072">
    <property type="protein sequence ID" value="KAF9441085.1"/>
    <property type="molecule type" value="Genomic_DNA"/>
</dbReference>
<reference evidence="1" key="1">
    <citation type="submission" date="2020-11" db="EMBL/GenBank/DDBJ databases">
        <authorList>
            <consortium name="DOE Joint Genome Institute"/>
            <person name="Ahrendt S."/>
            <person name="Riley R."/>
            <person name="Andreopoulos W."/>
            <person name="Labutti K."/>
            <person name="Pangilinan J."/>
            <person name="Ruiz-Duenas F.J."/>
            <person name="Barrasa J.M."/>
            <person name="Sanchez-Garcia M."/>
            <person name="Camarero S."/>
            <person name="Miyauchi S."/>
            <person name="Serrano A."/>
            <person name="Linde D."/>
            <person name="Babiker R."/>
            <person name="Drula E."/>
            <person name="Ayuso-Fernandez I."/>
            <person name="Pacheco R."/>
            <person name="Padilla G."/>
            <person name="Ferreira P."/>
            <person name="Barriuso J."/>
            <person name="Kellner H."/>
            <person name="Castanera R."/>
            <person name="Alfaro M."/>
            <person name="Ramirez L."/>
            <person name="Pisabarro A.G."/>
            <person name="Kuo A."/>
            <person name="Tritt A."/>
            <person name="Lipzen A."/>
            <person name="He G."/>
            <person name="Yan M."/>
            <person name="Ng V."/>
            <person name="Cullen D."/>
            <person name="Martin F."/>
            <person name="Rosso M.-N."/>
            <person name="Henrissat B."/>
            <person name="Hibbett D."/>
            <person name="Martinez A.T."/>
            <person name="Grigoriev I.V."/>
        </authorList>
    </citation>
    <scope>NUCLEOTIDE SEQUENCE</scope>
    <source>
        <strain evidence="1">MF-IS2</strain>
    </source>
</reference>
<gene>
    <name evidence="1" type="ORF">P691DRAFT_766753</name>
</gene>
<name>A0A9P6BX51_9AGAR</name>
<dbReference type="Proteomes" id="UP000807342">
    <property type="component" value="Unassembled WGS sequence"/>
</dbReference>
<protein>
    <submittedName>
        <fullName evidence="1">Uncharacterized protein</fullName>
    </submittedName>
</protein>
<proteinExistence type="predicted"/>
<accession>A0A9P6BX51</accession>
<sequence>MSAAPDIKRHPIYYFDSPSNDIYQVDNTLYHLHCDILAHQLEAFTSMYMMPPEVMASSPSDTKAMNITKLQPQGRANGNPIMLYRHSLEEFEHFLMWPYPSEST</sequence>
<dbReference type="AlphaFoldDB" id="A0A9P6BX51"/>